<gene>
    <name evidence="3" type="ORF">ACFSCX_24295</name>
</gene>
<evidence type="ECO:0000313" key="3">
    <source>
        <dbReference type="EMBL" id="MFD1739608.1"/>
    </source>
</evidence>
<dbReference type="Proteomes" id="UP001597214">
    <property type="component" value="Unassembled WGS sequence"/>
</dbReference>
<keyword evidence="4" id="KW-1185">Reference proteome</keyword>
<feature type="domain" description="WxL" evidence="2">
    <location>
        <begin position="65"/>
        <end position="192"/>
    </location>
</feature>
<protein>
    <submittedName>
        <fullName evidence="3">WxL domain-containing protein</fullName>
    </submittedName>
</protein>
<evidence type="ECO:0000256" key="1">
    <source>
        <dbReference type="SAM" id="SignalP"/>
    </source>
</evidence>
<feature type="chain" id="PRO_5045419046" evidence="1">
    <location>
        <begin position="30"/>
        <end position="192"/>
    </location>
</feature>
<proteinExistence type="predicted"/>
<evidence type="ECO:0000313" key="4">
    <source>
        <dbReference type="Proteomes" id="UP001597214"/>
    </source>
</evidence>
<dbReference type="InterPro" id="IPR027994">
    <property type="entry name" value="WxL_dom"/>
</dbReference>
<keyword evidence="1" id="KW-0732">Signal</keyword>
<comment type="caution">
    <text evidence="3">The sequence shown here is derived from an EMBL/GenBank/DDBJ whole genome shotgun (WGS) entry which is preliminary data.</text>
</comment>
<feature type="signal peptide" evidence="1">
    <location>
        <begin position="1"/>
        <end position="29"/>
    </location>
</feature>
<name>A0ABW4LWY5_9BACI</name>
<sequence length="192" mass="19559">MKKSLFKKFIVTTMAFGIVATAFSTHSFASTTSTVQGGTLSGGSMTFTGLPATLNGTLVKSTANWAIGDITDARGTGEGWNLSLTLTQFKEVDGNGAYVIGGKSLATNSLKVVGVPTINKKDSTSSDITTITPVASGTALDNGSTVKVLSASLNGGMGSYTIGNLGVELTIPANAYAKTYKTDATVTINTAP</sequence>
<reference evidence="4" key="1">
    <citation type="journal article" date="2019" name="Int. J. Syst. Evol. Microbiol.">
        <title>The Global Catalogue of Microorganisms (GCM) 10K type strain sequencing project: providing services to taxonomists for standard genome sequencing and annotation.</title>
        <authorList>
            <consortium name="The Broad Institute Genomics Platform"/>
            <consortium name="The Broad Institute Genome Sequencing Center for Infectious Disease"/>
            <person name="Wu L."/>
            <person name="Ma J."/>
        </authorList>
    </citation>
    <scope>NUCLEOTIDE SEQUENCE [LARGE SCALE GENOMIC DNA]</scope>
    <source>
        <strain evidence="4">CCUG 49339</strain>
    </source>
</reference>
<dbReference type="Pfam" id="PF13731">
    <property type="entry name" value="WxL"/>
    <property type="match status" value="1"/>
</dbReference>
<accession>A0ABW4LWY5</accession>
<dbReference type="EMBL" id="JBHUEM010000055">
    <property type="protein sequence ID" value="MFD1739608.1"/>
    <property type="molecule type" value="Genomic_DNA"/>
</dbReference>
<organism evidence="3 4">
    <name type="scientific">Bacillus salitolerans</name>
    <dbReference type="NCBI Taxonomy" id="1437434"/>
    <lineage>
        <taxon>Bacteria</taxon>
        <taxon>Bacillati</taxon>
        <taxon>Bacillota</taxon>
        <taxon>Bacilli</taxon>
        <taxon>Bacillales</taxon>
        <taxon>Bacillaceae</taxon>
        <taxon>Bacillus</taxon>
    </lineage>
</organism>
<dbReference type="RefSeq" id="WP_377930849.1">
    <property type="nucleotide sequence ID" value="NZ_JBHUEM010000055.1"/>
</dbReference>
<evidence type="ECO:0000259" key="2">
    <source>
        <dbReference type="Pfam" id="PF13731"/>
    </source>
</evidence>